<dbReference type="GeneID" id="29119047"/>
<protein>
    <submittedName>
        <fullName evidence="1">Uncharacterized protein</fullName>
    </submittedName>
</protein>
<reference evidence="1 2" key="1">
    <citation type="submission" date="2016-05" db="EMBL/GenBank/DDBJ databases">
        <title>Comparative analysis of secretome profiles of manganese(II)-oxidizing ascomycete fungi.</title>
        <authorList>
            <consortium name="DOE Joint Genome Institute"/>
            <person name="Zeiner C.A."/>
            <person name="Purvine S.O."/>
            <person name="Zink E.M."/>
            <person name="Wu S."/>
            <person name="Pasa-Tolic L."/>
            <person name="Chaput D.L."/>
            <person name="Haridas S."/>
            <person name="Grigoriev I.V."/>
            <person name="Santelli C.M."/>
            <person name="Hansel C.M."/>
        </authorList>
    </citation>
    <scope>NUCLEOTIDE SEQUENCE [LARGE SCALE GENOMIC DNA]</scope>
    <source>
        <strain evidence="1 2">SRC1lrK2f</strain>
    </source>
</reference>
<dbReference type="EMBL" id="KV441477">
    <property type="protein sequence ID" value="OAG21204.1"/>
    <property type="molecule type" value="Genomic_DNA"/>
</dbReference>
<organism evidence="1 2">
    <name type="scientific">Alternaria alternata</name>
    <name type="common">Alternaria rot fungus</name>
    <name type="synonym">Torula alternata</name>
    <dbReference type="NCBI Taxonomy" id="5599"/>
    <lineage>
        <taxon>Eukaryota</taxon>
        <taxon>Fungi</taxon>
        <taxon>Dikarya</taxon>
        <taxon>Ascomycota</taxon>
        <taxon>Pezizomycotina</taxon>
        <taxon>Dothideomycetes</taxon>
        <taxon>Pleosporomycetidae</taxon>
        <taxon>Pleosporales</taxon>
        <taxon>Pleosporineae</taxon>
        <taxon>Pleosporaceae</taxon>
        <taxon>Alternaria</taxon>
        <taxon>Alternaria sect. Alternaria</taxon>
        <taxon>Alternaria alternata complex</taxon>
    </lineage>
</organism>
<accession>A0A177DMM4</accession>
<keyword evidence="2" id="KW-1185">Reference proteome</keyword>
<name>A0A177DMM4_ALTAL</name>
<sequence length="160" mass="16799">MVAAAALPVHAHCKQLASVIAGTRLFLGEMGHDVRSIRGNACSDGLIGRAPLLLPCRCVCGGSQGRCAAAASKPAYLLLSCPLSSPRSSSRLRRSSSCLLVSASSSRLCISPAPTLNLSAIRRKRTPPSRCRSGITVVRGYFLAPLSELLRCLIASAQVR</sequence>
<dbReference type="VEuPathDB" id="FungiDB:CC77DRAFT_860394"/>
<gene>
    <name evidence="1" type="ORF">CC77DRAFT_860394</name>
</gene>
<dbReference type="KEGG" id="aalt:CC77DRAFT_860394"/>
<dbReference type="AlphaFoldDB" id="A0A177DMM4"/>
<dbReference type="Proteomes" id="UP000077248">
    <property type="component" value="Unassembled WGS sequence"/>
</dbReference>
<dbReference type="RefSeq" id="XP_018386625.1">
    <property type="nucleotide sequence ID" value="XM_018533453.1"/>
</dbReference>
<evidence type="ECO:0000313" key="1">
    <source>
        <dbReference type="EMBL" id="OAG21204.1"/>
    </source>
</evidence>
<proteinExistence type="predicted"/>
<evidence type="ECO:0000313" key="2">
    <source>
        <dbReference type="Proteomes" id="UP000077248"/>
    </source>
</evidence>